<accession>A0A183GDW5</accession>
<feature type="region of interest" description="Disordered" evidence="1">
    <location>
        <begin position="99"/>
        <end position="119"/>
    </location>
</feature>
<organism evidence="3 4">
    <name type="scientific">Heligmosomoides polygyrus</name>
    <name type="common">Parasitic roundworm</name>
    <dbReference type="NCBI Taxonomy" id="6339"/>
    <lineage>
        <taxon>Eukaryota</taxon>
        <taxon>Metazoa</taxon>
        <taxon>Ecdysozoa</taxon>
        <taxon>Nematoda</taxon>
        <taxon>Chromadorea</taxon>
        <taxon>Rhabditida</taxon>
        <taxon>Rhabditina</taxon>
        <taxon>Rhabditomorpha</taxon>
        <taxon>Strongyloidea</taxon>
        <taxon>Heligmosomidae</taxon>
        <taxon>Heligmosomoides</taxon>
    </lineage>
</organism>
<name>A0A183GDW5_HELPZ</name>
<accession>A0A3P8F7P7</accession>
<protein>
    <submittedName>
        <fullName evidence="2 4">Uncharacterized protein</fullName>
    </submittedName>
</protein>
<gene>
    <name evidence="2" type="ORF">HPBE_LOCUS20468</name>
</gene>
<dbReference type="Proteomes" id="UP000050761">
    <property type="component" value="Unassembled WGS sequence"/>
</dbReference>
<evidence type="ECO:0000256" key="1">
    <source>
        <dbReference type="SAM" id="MobiDB-lite"/>
    </source>
</evidence>
<sequence>MGFAALTPSLGQGELSHLWLQGHQSTKVGRGGLDATETTRRRRKMKSQALINTLICPPHRTAAPVRLTCQWGTEVKRTQTLFSLSTYVEEVKDRWIQKTRRSPPVEGNTSSEKGPTRAVQEINAVYSATKSWANK</sequence>
<reference evidence="4" key="2">
    <citation type="submission" date="2019-09" db="UniProtKB">
        <authorList>
            <consortium name="WormBaseParasite"/>
        </authorList>
    </citation>
    <scope>IDENTIFICATION</scope>
</reference>
<evidence type="ECO:0000313" key="3">
    <source>
        <dbReference type="Proteomes" id="UP000050761"/>
    </source>
</evidence>
<reference evidence="2 3" key="1">
    <citation type="submission" date="2018-11" db="EMBL/GenBank/DDBJ databases">
        <authorList>
            <consortium name="Pathogen Informatics"/>
        </authorList>
    </citation>
    <scope>NUCLEOTIDE SEQUENCE [LARGE SCALE GENOMIC DNA]</scope>
</reference>
<proteinExistence type="predicted"/>
<dbReference type="AlphaFoldDB" id="A0A183GDW5"/>
<dbReference type="WBParaSite" id="HPBE_0002046901-mRNA-1">
    <property type="protein sequence ID" value="HPBE_0002046901-mRNA-1"/>
    <property type="gene ID" value="HPBE_0002046901"/>
</dbReference>
<evidence type="ECO:0000313" key="4">
    <source>
        <dbReference type="WBParaSite" id="HPBE_0002046901-mRNA-1"/>
    </source>
</evidence>
<evidence type="ECO:0000313" key="2">
    <source>
        <dbReference type="EMBL" id="VDP20139.1"/>
    </source>
</evidence>
<keyword evidence="3" id="KW-1185">Reference proteome</keyword>
<dbReference type="EMBL" id="UZAH01032175">
    <property type="protein sequence ID" value="VDP20139.1"/>
    <property type="molecule type" value="Genomic_DNA"/>
</dbReference>